<evidence type="ECO:0000256" key="1">
    <source>
        <dbReference type="SAM" id="MobiDB-lite"/>
    </source>
</evidence>
<name>A0A386K723_9CAUD</name>
<protein>
    <submittedName>
        <fullName evidence="2">Uncharacterized protein</fullName>
    </submittedName>
</protein>
<proteinExistence type="predicted"/>
<dbReference type="EMBL" id="MH752385">
    <property type="protein sequence ID" value="AYD80949.1"/>
    <property type="molecule type" value="Genomic_DNA"/>
</dbReference>
<accession>A0A386K723</accession>
<reference evidence="3" key="1">
    <citation type="submission" date="2018-08" db="EMBL/GenBank/DDBJ databases">
        <authorList>
            <person name="Showalter R."/>
            <person name="Adat I."/>
            <person name="Raab R."/>
            <person name="Temple L."/>
        </authorList>
    </citation>
    <scope>NUCLEOTIDE SEQUENCE [LARGE SCALE GENOMIC DNA]</scope>
</reference>
<sequence length="190" mass="21481">MKVGERVAVESRHISGTGKIVHIAPGEIWPVQVEFDEPIDGSHRMTRVAMAEIKPADEKYLAEVVKPRLGYRLGDRYLVGPASVLKDHFNVYLLDGRLIGTYKDMFLEKVHQEARDDVLGKSDTNTPAEVKGGHSEPKKPKKRRITITYKPKKETVIDATEKIKAKKRKKTFAEAMEEEGQINIFDLLEG</sequence>
<organism evidence="2 3">
    <name type="scientific">Bacillus phage Ray17</name>
    <dbReference type="NCBI Taxonomy" id="2315627"/>
    <lineage>
        <taxon>Viruses</taxon>
        <taxon>Duplodnaviria</taxon>
        <taxon>Heunggongvirae</taxon>
        <taxon>Uroviricota</taxon>
        <taxon>Caudoviricetes</taxon>
        <taxon>Trautnerviridae</taxon>
        <taxon>Polsinellivirinae</taxon>
        <taxon>Splendidredvirus</taxon>
        <taxon>Splendidredvirus ray17</taxon>
    </lineage>
</organism>
<evidence type="ECO:0000313" key="2">
    <source>
        <dbReference type="EMBL" id="AYD80949.1"/>
    </source>
</evidence>
<evidence type="ECO:0000313" key="3">
    <source>
        <dbReference type="Proteomes" id="UP000281415"/>
    </source>
</evidence>
<dbReference type="Proteomes" id="UP000281415">
    <property type="component" value="Segment"/>
</dbReference>
<keyword evidence="3" id="KW-1185">Reference proteome</keyword>
<feature type="region of interest" description="Disordered" evidence="1">
    <location>
        <begin position="117"/>
        <end position="143"/>
    </location>
</feature>
<gene>
    <name evidence="2" type="ORF">Ray17_48</name>
</gene>